<feature type="region of interest" description="Disordered" evidence="1">
    <location>
        <begin position="36"/>
        <end position="57"/>
    </location>
</feature>
<protein>
    <submittedName>
        <fullName evidence="2">Uncharacterized protein</fullName>
    </submittedName>
</protein>
<evidence type="ECO:0000256" key="1">
    <source>
        <dbReference type="SAM" id="MobiDB-lite"/>
    </source>
</evidence>
<dbReference type="RefSeq" id="XP_007407698.1">
    <property type="nucleotide sequence ID" value="XM_007407636.1"/>
</dbReference>
<dbReference type="AlphaFoldDB" id="F4RE43"/>
<evidence type="ECO:0000313" key="2">
    <source>
        <dbReference type="EMBL" id="EGG09338.1"/>
    </source>
</evidence>
<proteinExistence type="predicted"/>
<reference evidence="3" key="1">
    <citation type="journal article" date="2011" name="Proc. Natl. Acad. Sci. U.S.A.">
        <title>Obligate biotrophy features unraveled by the genomic analysis of rust fungi.</title>
        <authorList>
            <person name="Duplessis S."/>
            <person name="Cuomo C.A."/>
            <person name="Lin Y.-C."/>
            <person name="Aerts A."/>
            <person name="Tisserant E."/>
            <person name="Veneault-Fourrey C."/>
            <person name="Joly D.L."/>
            <person name="Hacquard S."/>
            <person name="Amselem J."/>
            <person name="Cantarel B.L."/>
            <person name="Chiu R."/>
            <person name="Coutinho P.M."/>
            <person name="Feau N."/>
            <person name="Field M."/>
            <person name="Frey P."/>
            <person name="Gelhaye E."/>
            <person name="Goldberg J."/>
            <person name="Grabherr M.G."/>
            <person name="Kodira C.D."/>
            <person name="Kohler A."/>
            <person name="Kuees U."/>
            <person name="Lindquist E.A."/>
            <person name="Lucas S.M."/>
            <person name="Mago R."/>
            <person name="Mauceli E."/>
            <person name="Morin E."/>
            <person name="Murat C."/>
            <person name="Pangilinan J.L."/>
            <person name="Park R."/>
            <person name="Pearson M."/>
            <person name="Quesneville H."/>
            <person name="Rouhier N."/>
            <person name="Sakthikumar S."/>
            <person name="Salamov A.A."/>
            <person name="Schmutz J."/>
            <person name="Selles B."/>
            <person name="Shapiro H."/>
            <person name="Tanguay P."/>
            <person name="Tuskan G.A."/>
            <person name="Henrissat B."/>
            <person name="Van de Peer Y."/>
            <person name="Rouze P."/>
            <person name="Ellis J.G."/>
            <person name="Dodds P.N."/>
            <person name="Schein J.E."/>
            <person name="Zhong S."/>
            <person name="Hamelin R.C."/>
            <person name="Grigoriev I.V."/>
            <person name="Szabo L.J."/>
            <person name="Martin F."/>
        </authorList>
    </citation>
    <scope>NUCLEOTIDE SEQUENCE [LARGE SCALE GENOMIC DNA]</scope>
    <source>
        <strain evidence="3">98AG31 / pathotype 3-4-7</strain>
    </source>
</reference>
<dbReference type="KEGG" id="mlr:MELLADRAFT_77161"/>
<dbReference type="HOGENOM" id="CLU_1731888_0_0_1"/>
<dbReference type="Proteomes" id="UP000001072">
    <property type="component" value="Unassembled WGS sequence"/>
</dbReference>
<dbReference type="InParanoid" id="F4RE43"/>
<evidence type="ECO:0000313" key="3">
    <source>
        <dbReference type="Proteomes" id="UP000001072"/>
    </source>
</evidence>
<organism evidence="3">
    <name type="scientific">Melampsora larici-populina (strain 98AG31 / pathotype 3-4-7)</name>
    <name type="common">Poplar leaf rust fungus</name>
    <dbReference type="NCBI Taxonomy" id="747676"/>
    <lineage>
        <taxon>Eukaryota</taxon>
        <taxon>Fungi</taxon>
        <taxon>Dikarya</taxon>
        <taxon>Basidiomycota</taxon>
        <taxon>Pucciniomycotina</taxon>
        <taxon>Pucciniomycetes</taxon>
        <taxon>Pucciniales</taxon>
        <taxon>Melampsoraceae</taxon>
        <taxon>Melampsora</taxon>
    </lineage>
</organism>
<accession>F4RE43</accession>
<dbReference type="VEuPathDB" id="FungiDB:MELLADRAFT_77161"/>
<dbReference type="EMBL" id="GL883098">
    <property type="protein sequence ID" value="EGG09338.1"/>
    <property type="molecule type" value="Genomic_DNA"/>
</dbReference>
<dbReference type="GeneID" id="18932899"/>
<gene>
    <name evidence="2" type="ORF">MELLADRAFT_77161</name>
</gene>
<keyword evidence="3" id="KW-1185">Reference proteome</keyword>
<name>F4RE43_MELLP</name>
<sequence length="151" mass="17185">MPIPHFITTQIHPSSPQTLRLTNILSDQPDHITLPPSLLRTNSPYVPEKERSSSWQTPTTSTSVHILIPTSAPSVFTPSPQTQSHWHWERGQVITRKSYSQFLQTPAQIYKPSASTLKSLRTLEVFILSKSHPRNQILLPKLKFTLNIPLF</sequence>